<evidence type="ECO:0000313" key="2">
    <source>
        <dbReference type="Proteomes" id="UP000501237"/>
    </source>
</evidence>
<gene>
    <name evidence="1" type="ORF">PtoMrB4_44280</name>
</gene>
<dbReference type="Proteomes" id="UP000501237">
    <property type="component" value="Chromosome"/>
</dbReference>
<dbReference type="AlphaFoldDB" id="A0A679GGV5"/>
<dbReference type="EMBL" id="AP022642">
    <property type="protein sequence ID" value="BCA30451.1"/>
    <property type="molecule type" value="Genomic_DNA"/>
</dbReference>
<protein>
    <submittedName>
        <fullName evidence="1">Uncharacterized protein</fullName>
    </submittedName>
</protein>
<dbReference type="KEGG" id="poj:PtoMrB4_44280"/>
<sequence>MGMHRYLHKPHPVGCACSVCWSRAAPVAPVASRSTACDHCRPAQMSRVDGKWVCQPASFCEKHRPARRAPKYWNVVYDSGPPTPFVPIHEPFGD</sequence>
<reference evidence="1 2" key="1">
    <citation type="journal article" date="2020" name="Microbiol. Resour. Announc.">
        <title>Complete genome sequence of Pseudomonas otitidis strain MrB4, isolated from Lake Biwa in Japan.</title>
        <authorList>
            <person name="Miyazaki K."/>
            <person name="Hase E."/>
            <person name="Maruya T."/>
        </authorList>
    </citation>
    <scope>NUCLEOTIDE SEQUENCE [LARGE SCALE GENOMIC DNA]</scope>
    <source>
        <strain evidence="1 2">MrB4</strain>
    </source>
</reference>
<dbReference type="InterPro" id="IPR035229">
    <property type="entry name" value="PflM"/>
</dbReference>
<name>A0A679GGV5_9GAMM</name>
<dbReference type="Pfam" id="PF17525">
    <property type="entry name" value="DUF5447"/>
    <property type="match status" value="1"/>
</dbReference>
<proteinExistence type="predicted"/>
<accession>A0A679GGV5</accession>
<evidence type="ECO:0000313" key="1">
    <source>
        <dbReference type="EMBL" id="BCA30451.1"/>
    </source>
</evidence>
<organism evidence="1 2">
    <name type="scientific">Metapseudomonas otitidis</name>
    <dbReference type="NCBI Taxonomy" id="319939"/>
    <lineage>
        <taxon>Bacteria</taxon>
        <taxon>Pseudomonadati</taxon>
        <taxon>Pseudomonadota</taxon>
        <taxon>Gammaproteobacteria</taxon>
        <taxon>Pseudomonadales</taxon>
        <taxon>Pseudomonadaceae</taxon>
        <taxon>Metapseudomonas</taxon>
    </lineage>
</organism>